<dbReference type="InterPro" id="IPR029063">
    <property type="entry name" value="SAM-dependent_MTases_sf"/>
</dbReference>
<proteinExistence type="inferred from homology"/>
<dbReference type="InterPro" id="IPR023267">
    <property type="entry name" value="RCMT"/>
</dbReference>
<feature type="binding site" evidence="6">
    <location>
        <position position="299"/>
    </location>
    <ligand>
        <name>S-adenosyl-L-methionine</name>
        <dbReference type="ChEBI" id="CHEBI:59789"/>
    </ligand>
</feature>
<sequence>MNFYFDAAKIIDRLDAKHGSVKSLLSTLPEKSRKRTAALVIETLKYKPALAEVIAAANLLKQERKITSHSLALLLVHDLLLSGGIQAGDGPVKQALLRHKTRLRSEWQRVKIKRGAKTDGELALADDDRTARIPRYARVNALKWTIDEAIKAIQRRGYVLGDPLDGMCVPPVVHQFTEMIPQFISRPLRNFTRDAHVENLLLFPPQARLTDTSEYFDGRLILQDKASCFPAVVLDPPSYPGSVIIDATAAPGNKTSHLSALMGNQGKILAFERDRKRYGTLKTMLARAGCSNVEALNVDFLTTDFDDEKYAHVTHILLDPSCSGSGIINRLDHLVESETESSSVAHTERLTKLATFQLQMLRHAMKFPRVENIVYSTCSIHPEENEQVVAATLRSMEATAGGFRLAPRSVVLPEWSRRGQPGILDDTDTEAVVRCSPGEDLTNGFFVSCFIRRCGARPSMREAEATIVERNDATDSPSFTMSAKRKIHGEDGAGSTVLPPPSSQRRKKRKQKI</sequence>
<reference evidence="9" key="1">
    <citation type="submission" date="2019-10" db="EMBL/GenBank/DDBJ databases">
        <authorList>
            <consortium name="DOE Joint Genome Institute"/>
            <person name="Kuo A."/>
            <person name="Miyauchi S."/>
            <person name="Kiss E."/>
            <person name="Drula E."/>
            <person name="Kohler A."/>
            <person name="Sanchez-Garcia M."/>
            <person name="Andreopoulos B."/>
            <person name="Barry K.W."/>
            <person name="Bonito G."/>
            <person name="Buee M."/>
            <person name="Carver A."/>
            <person name="Chen C."/>
            <person name="Cichocki N."/>
            <person name="Clum A."/>
            <person name="Culley D."/>
            <person name="Crous P.W."/>
            <person name="Fauchery L."/>
            <person name="Girlanda M."/>
            <person name="Hayes R."/>
            <person name="Keri Z."/>
            <person name="LaButti K."/>
            <person name="Lipzen A."/>
            <person name="Lombard V."/>
            <person name="Magnuson J."/>
            <person name="Maillard F."/>
            <person name="Morin E."/>
            <person name="Murat C."/>
            <person name="Nolan M."/>
            <person name="Ohm R."/>
            <person name="Pangilinan J."/>
            <person name="Pereira M."/>
            <person name="Perotto S."/>
            <person name="Peter M."/>
            <person name="Riley R."/>
            <person name="Sitrit Y."/>
            <person name="Stielow B."/>
            <person name="Szollosi G."/>
            <person name="Zifcakova L."/>
            <person name="Stursova M."/>
            <person name="Spatafora J.W."/>
            <person name="Tedersoo L."/>
            <person name="Vaario L.-M."/>
            <person name="Yamada A."/>
            <person name="Yan M."/>
            <person name="Wang P."/>
            <person name="Xu J."/>
            <person name="Bruns T."/>
            <person name="Baldrian P."/>
            <person name="Vilgalys R."/>
            <person name="Henrissat B."/>
            <person name="Grigoriev I.V."/>
            <person name="Hibbett D."/>
            <person name="Nagy L.G."/>
            <person name="Martin F.M."/>
        </authorList>
    </citation>
    <scope>NUCLEOTIDE SEQUENCE</scope>
    <source>
        <strain evidence="9">Prilba</strain>
    </source>
</reference>
<dbReference type="Proteomes" id="UP000759537">
    <property type="component" value="Unassembled WGS sequence"/>
</dbReference>
<evidence type="ECO:0000256" key="3">
    <source>
        <dbReference type="ARBA" id="ARBA00022691"/>
    </source>
</evidence>
<feature type="compositionally biased region" description="Basic residues" evidence="7">
    <location>
        <begin position="504"/>
        <end position="513"/>
    </location>
</feature>
<keyword evidence="10" id="KW-1185">Reference proteome</keyword>
<evidence type="ECO:0000313" key="10">
    <source>
        <dbReference type="Proteomes" id="UP000759537"/>
    </source>
</evidence>
<evidence type="ECO:0000256" key="7">
    <source>
        <dbReference type="SAM" id="MobiDB-lite"/>
    </source>
</evidence>
<evidence type="ECO:0000256" key="4">
    <source>
        <dbReference type="ARBA" id="ARBA00022884"/>
    </source>
</evidence>
<feature type="domain" description="SAM-dependent MTase RsmB/NOP-type" evidence="8">
    <location>
        <begin position="125"/>
        <end position="453"/>
    </location>
</feature>
<evidence type="ECO:0000256" key="2">
    <source>
        <dbReference type="ARBA" id="ARBA00022679"/>
    </source>
</evidence>
<dbReference type="SUPFAM" id="SSF53335">
    <property type="entry name" value="S-adenosyl-L-methionine-dependent methyltransferases"/>
    <property type="match status" value="1"/>
</dbReference>
<dbReference type="PANTHER" id="PTHR22807">
    <property type="entry name" value="NOP2 YEAST -RELATED NOL1/NOP2/FMU SUN DOMAIN-CONTAINING"/>
    <property type="match status" value="1"/>
</dbReference>
<dbReference type="PROSITE" id="PS51686">
    <property type="entry name" value="SAM_MT_RSMB_NOP"/>
    <property type="match status" value="1"/>
</dbReference>
<organism evidence="9 10">
    <name type="scientific">Russula ochroleuca</name>
    <dbReference type="NCBI Taxonomy" id="152965"/>
    <lineage>
        <taxon>Eukaryota</taxon>
        <taxon>Fungi</taxon>
        <taxon>Dikarya</taxon>
        <taxon>Basidiomycota</taxon>
        <taxon>Agaricomycotina</taxon>
        <taxon>Agaricomycetes</taxon>
        <taxon>Russulales</taxon>
        <taxon>Russulaceae</taxon>
        <taxon>Russula</taxon>
    </lineage>
</organism>
<comment type="caution">
    <text evidence="6">Lacks conserved residue(s) required for the propagation of feature annotation.</text>
</comment>
<comment type="caution">
    <text evidence="9">The sequence shown here is derived from an EMBL/GenBank/DDBJ whole genome shotgun (WGS) entry which is preliminary data.</text>
</comment>
<dbReference type="AlphaFoldDB" id="A0A9P5TDD9"/>
<feature type="binding site" evidence="6">
    <location>
        <position position="319"/>
    </location>
    <ligand>
        <name>S-adenosyl-L-methionine</name>
        <dbReference type="ChEBI" id="CHEBI:59789"/>
    </ligand>
</feature>
<dbReference type="GO" id="GO:0008173">
    <property type="term" value="F:RNA methyltransferase activity"/>
    <property type="evidence" value="ECO:0007669"/>
    <property type="project" value="InterPro"/>
</dbReference>
<dbReference type="InterPro" id="IPR048889">
    <property type="entry name" value="NSUN5_RCM1_N"/>
</dbReference>
<dbReference type="CDD" id="cd02440">
    <property type="entry name" value="AdoMet_MTases"/>
    <property type="match status" value="1"/>
</dbReference>
<evidence type="ECO:0000313" key="9">
    <source>
        <dbReference type="EMBL" id="KAF8485794.1"/>
    </source>
</evidence>
<dbReference type="GO" id="GO:0003723">
    <property type="term" value="F:RNA binding"/>
    <property type="evidence" value="ECO:0007669"/>
    <property type="project" value="UniProtKB-UniRule"/>
</dbReference>
<dbReference type="Pfam" id="PF01189">
    <property type="entry name" value="Methyltr_RsmB-F"/>
    <property type="match status" value="1"/>
</dbReference>
<dbReference type="Pfam" id="PF21153">
    <property type="entry name" value="NSUN5_N"/>
    <property type="match status" value="1"/>
</dbReference>
<gene>
    <name evidence="9" type="ORF">DFH94DRAFT_155964</name>
</gene>
<evidence type="ECO:0000256" key="1">
    <source>
        <dbReference type="ARBA" id="ARBA00022603"/>
    </source>
</evidence>
<evidence type="ECO:0000256" key="5">
    <source>
        <dbReference type="ARBA" id="ARBA00053002"/>
    </source>
</evidence>
<name>A0A9P5TDD9_9AGAM</name>
<dbReference type="Pfam" id="PF21148">
    <property type="entry name" value="NSUN5_fdxn-like"/>
    <property type="match status" value="1"/>
</dbReference>
<keyword evidence="3 6" id="KW-0949">S-adenosyl-L-methionine</keyword>
<dbReference type="InterPro" id="IPR049560">
    <property type="entry name" value="MeTrfase_RsmB-F_NOP2_cat"/>
</dbReference>
<dbReference type="GO" id="GO:0070475">
    <property type="term" value="P:rRNA base methylation"/>
    <property type="evidence" value="ECO:0007669"/>
    <property type="project" value="TreeGrafter"/>
</dbReference>
<evidence type="ECO:0000259" key="8">
    <source>
        <dbReference type="PROSITE" id="PS51686"/>
    </source>
</evidence>
<dbReference type="EMBL" id="WHVB01000002">
    <property type="protein sequence ID" value="KAF8485794.1"/>
    <property type="molecule type" value="Genomic_DNA"/>
</dbReference>
<dbReference type="FunFam" id="3.40.50.150:FF:000164">
    <property type="entry name" value="Methyltransferase NSUN5, putative"/>
    <property type="match status" value="1"/>
</dbReference>
<evidence type="ECO:0000256" key="6">
    <source>
        <dbReference type="PROSITE-ProRule" id="PRU01023"/>
    </source>
</evidence>
<dbReference type="PANTHER" id="PTHR22807:SF4">
    <property type="entry name" value="28S RRNA (CYTOSINE-C(5))-METHYLTRANSFERASE"/>
    <property type="match status" value="1"/>
</dbReference>
<feature type="binding site" evidence="6">
    <location>
        <position position="272"/>
    </location>
    <ligand>
        <name>S-adenosyl-L-methionine</name>
        <dbReference type="ChEBI" id="CHEBI:59789"/>
    </ligand>
</feature>
<dbReference type="InterPro" id="IPR049561">
    <property type="entry name" value="NSUN5_7_fdxn-like"/>
</dbReference>
<reference evidence="9" key="2">
    <citation type="journal article" date="2020" name="Nat. Commun.">
        <title>Large-scale genome sequencing of mycorrhizal fungi provides insights into the early evolution of symbiotic traits.</title>
        <authorList>
            <person name="Miyauchi S."/>
            <person name="Kiss E."/>
            <person name="Kuo A."/>
            <person name="Drula E."/>
            <person name="Kohler A."/>
            <person name="Sanchez-Garcia M."/>
            <person name="Morin E."/>
            <person name="Andreopoulos B."/>
            <person name="Barry K.W."/>
            <person name="Bonito G."/>
            <person name="Buee M."/>
            <person name="Carver A."/>
            <person name="Chen C."/>
            <person name="Cichocki N."/>
            <person name="Clum A."/>
            <person name="Culley D."/>
            <person name="Crous P.W."/>
            <person name="Fauchery L."/>
            <person name="Girlanda M."/>
            <person name="Hayes R.D."/>
            <person name="Keri Z."/>
            <person name="LaButti K."/>
            <person name="Lipzen A."/>
            <person name="Lombard V."/>
            <person name="Magnuson J."/>
            <person name="Maillard F."/>
            <person name="Murat C."/>
            <person name="Nolan M."/>
            <person name="Ohm R.A."/>
            <person name="Pangilinan J."/>
            <person name="Pereira M.F."/>
            <person name="Perotto S."/>
            <person name="Peter M."/>
            <person name="Pfister S."/>
            <person name="Riley R."/>
            <person name="Sitrit Y."/>
            <person name="Stielow J.B."/>
            <person name="Szollosi G."/>
            <person name="Zifcakova L."/>
            <person name="Stursova M."/>
            <person name="Spatafora J.W."/>
            <person name="Tedersoo L."/>
            <person name="Vaario L.M."/>
            <person name="Yamada A."/>
            <person name="Yan M."/>
            <person name="Wang P."/>
            <person name="Xu J."/>
            <person name="Bruns T."/>
            <person name="Baldrian P."/>
            <person name="Vilgalys R."/>
            <person name="Dunand C."/>
            <person name="Henrissat B."/>
            <person name="Grigoriev I.V."/>
            <person name="Hibbett D."/>
            <person name="Nagy L.G."/>
            <person name="Martin F.M."/>
        </authorList>
    </citation>
    <scope>NUCLEOTIDE SEQUENCE</scope>
    <source>
        <strain evidence="9">Prilba</strain>
    </source>
</reference>
<dbReference type="GO" id="GO:0005730">
    <property type="term" value="C:nucleolus"/>
    <property type="evidence" value="ECO:0007669"/>
    <property type="project" value="TreeGrafter"/>
</dbReference>
<dbReference type="InterPro" id="IPR001678">
    <property type="entry name" value="MeTrfase_RsmB-F_NOP2_dom"/>
</dbReference>
<feature type="region of interest" description="Disordered" evidence="7">
    <location>
        <begin position="467"/>
        <end position="513"/>
    </location>
</feature>
<comment type="catalytic activity">
    <reaction evidence="5">
        <text>a cytidine in 25S rRNA + S-adenosyl-L-methionine = a 5-methylcytidine in 25S rRNA + S-adenosyl-L-homocysteine + H(+)</text>
        <dbReference type="Rhea" id="RHEA:47780"/>
        <dbReference type="Rhea" id="RHEA-COMP:11911"/>
        <dbReference type="Rhea" id="RHEA-COMP:11912"/>
        <dbReference type="ChEBI" id="CHEBI:15378"/>
        <dbReference type="ChEBI" id="CHEBI:57856"/>
        <dbReference type="ChEBI" id="CHEBI:59789"/>
        <dbReference type="ChEBI" id="CHEBI:74483"/>
        <dbReference type="ChEBI" id="CHEBI:82748"/>
    </reaction>
</comment>
<dbReference type="Gene3D" id="3.30.70.1170">
    <property type="entry name" value="Sun protein, domain 3"/>
    <property type="match status" value="1"/>
</dbReference>
<keyword evidence="4 6" id="KW-0694">RNA-binding</keyword>
<dbReference type="Gene3D" id="3.40.50.150">
    <property type="entry name" value="Vaccinia Virus protein VP39"/>
    <property type="match status" value="1"/>
</dbReference>
<comment type="similarity">
    <text evidence="6">Belongs to the class I-like SAM-binding methyltransferase superfamily. RsmB/NOP family.</text>
</comment>
<accession>A0A9P5TDD9</accession>
<feature type="active site" description="Nucleophile" evidence="6">
    <location>
        <position position="378"/>
    </location>
</feature>
<dbReference type="PRINTS" id="PR02008">
    <property type="entry name" value="RCMTFAMILY"/>
</dbReference>
<keyword evidence="1 6" id="KW-0489">Methyltransferase</keyword>
<keyword evidence="2 6" id="KW-0808">Transferase</keyword>
<protein>
    <submittedName>
        <fullName evidence="9">S-adenosyl-L-methionine-dependent methyltransferase</fullName>
    </submittedName>
</protein>
<dbReference type="OrthoDB" id="435282at2759"/>